<dbReference type="PANTHER" id="PTHR43537">
    <property type="entry name" value="TRANSCRIPTIONAL REGULATOR, GNTR FAMILY"/>
    <property type="match status" value="1"/>
</dbReference>
<evidence type="ECO:0000313" key="6">
    <source>
        <dbReference type="Proteomes" id="UP000482800"/>
    </source>
</evidence>
<dbReference type="PRINTS" id="PR00035">
    <property type="entry name" value="HTHGNTR"/>
</dbReference>
<dbReference type="Gene3D" id="1.10.10.10">
    <property type="entry name" value="Winged helix-like DNA-binding domain superfamily/Winged helix DNA-binding domain"/>
    <property type="match status" value="1"/>
</dbReference>
<dbReference type="PANTHER" id="PTHR43537:SF5">
    <property type="entry name" value="UXU OPERON TRANSCRIPTIONAL REGULATOR"/>
    <property type="match status" value="1"/>
</dbReference>
<dbReference type="PROSITE" id="PS50949">
    <property type="entry name" value="HTH_GNTR"/>
    <property type="match status" value="1"/>
</dbReference>
<keyword evidence="2" id="KW-0238">DNA-binding</keyword>
<evidence type="ECO:0000256" key="3">
    <source>
        <dbReference type="ARBA" id="ARBA00023163"/>
    </source>
</evidence>
<dbReference type="InterPro" id="IPR011711">
    <property type="entry name" value="GntR_C"/>
</dbReference>
<organism evidence="5 6">
    <name type="scientific">Phytohabitans houttuyneae</name>
    <dbReference type="NCBI Taxonomy" id="1076126"/>
    <lineage>
        <taxon>Bacteria</taxon>
        <taxon>Bacillati</taxon>
        <taxon>Actinomycetota</taxon>
        <taxon>Actinomycetes</taxon>
        <taxon>Micromonosporales</taxon>
        <taxon>Micromonosporaceae</taxon>
    </lineage>
</organism>
<dbReference type="SMART" id="SM00345">
    <property type="entry name" value="HTH_GNTR"/>
    <property type="match status" value="1"/>
</dbReference>
<evidence type="ECO:0000256" key="2">
    <source>
        <dbReference type="ARBA" id="ARBA00023125"/>
    </source>
</evidence>
<dbReference type="SUPFAM" id="SSF46785">
    <property type="entry name" value="Winged helix' DNA-binding domain"/>
    <property type="match status" value="1"/>
</dbReference>
<keyword evidence="6" id="KW-1185">Reference proteome</keyword>
<evidence type="ECO:0000259" key="4">
    <source>
        <dbReference type="PROSITE" id="PS50949"/>
    </source>
</evidence>
<comment type="caution">
    <text evidence="5">The sequence shown here is derived from an EMBL/GenBank/DDBJ whole genome shotgun (WGS) entry which is preliminary data.</text>
</comment>
<dbReference type="GO" id="GO:0003677">
    <property type="term" value="F:DNA binding"/>
    <property type="evidence" value="ECO:0007669"/>
    <property type="project" value="UniProtKB-KW"/>
</dbReference>
<dbReference type="InterPro" id="IPR000524">
    <property type="entry name" value="Tscrpt_reg_HTH_GntR"/>
</dbReference>
<proteinExistence type="predicted"/>
<accession>A0A6V8K6L4</accession>
<gene>
    <name evidence="5" type="ORF">Phou_050220</name>
</gene>
<reference evidence="5 6" key="1">
    <citation type="submission" date="2020-03" db="EMBL/GenBank/DDBJ databases">
        <title>Whole genome shotgun sequence of Phytohabitans houttuyneae NBRC 108639.</title>
        <authorList>
            <person name="Komaki H."/>
            <person name="Tamura T."/>
        </authorList>
    </citation>
    <scope>NUCLEOTIDE SEQUENCE [LARGE SCALE GENOMIC DNA]</scope>
    <source>
        <strain evidence="5 6">NBRC 108639</strain>
    </source>
</reference>
<dbReference type="SUPFAM" id="SSF48008">
    <property type="entry name" value="GntR ligand-binding domain-like"/>
    <property type="match status" value="1"/>
</dbReference>
<evidence type="ECO:0000256" key="1">
    <source>
        <dbReference type="ARBA" id="ARBA00023015"/>
    </source>
</evidence>
<keyword evidence="3" id="KW-0804">Transcription</keyword>
<sequence length="232" mass="25297">MTIRPVQQRRASEVVRAQLIELIENGHYAVNDRLPSEAELAQSFSVSRSVIREALYSLNALGLTRSHAGKGTFVASTHLSSQLLMGRYLPAQLGEIRRALEVPSARLAAERRTAADLKKLRQLVQRFGATPEASKRIEIDADIHIGIAAATRNPLFELLVGDLRQVLQDQALTLTKIEGRAHRADIEHQAILDAIEAGDGPAAAAAMEAHLDSVAALSEDGPPNSKPRRRSR</sequence>
<dbReference type="AlphaFoldDB" id="A0A6V8K6L4"/>
<reference evidence="5 6" key="2">
    <citation type="submission" date="2020-03" db="EMBL/GenBank/DDBJ databases">
        <authorList>
            <person name="Ichikawa N."/>
            <person name="Kimura A."/>
            <person name="Kitahashi Y."/>
            <person name="Uohara A."/>
        </authorList>
    </citation>
    <scope>NUCLEOTIDE SEQUENCE [LARGE SCALE GENOMIC DNA]</scope>
    <source>
        <strain evidence="5 6">NBRC 108639</strain>
    </source>
</reference>
<dbReference type="InterPro" id="IPR008920">
    <property type="entry name" value="TF_FadR/GntR_C"/>
</dbReference>
<dbReference type="InterPro" id="IPR036388">
    <property type="entry name" value="WH-like_DNA-bd_sf"/>
</dbReference>
<dbReference type="RefSeq" id="WP_173059189.1">
    <property type="nucleotide sequence ID" value="NZ_BAABGO010000029.1"/>
</dbReference>
<keyword evidence="1" id="KW-0805">Transcription regulation</keyword>
<dbReference type="Proteomes" id="UP000482800">
    <property type="component" value="Unassembled WGS sequence"/>
</dbReference>
<dbReference type="GO" id="GO:0003700">
    <property type="term" value="F:DNA-binding transcription factor activity"/>
    <property type="evidence" value="ECO:0007669"/>
    <property type="project" value="InterPro"/>
</dbReference>
<name>A0A6V8K6L4_9ACTN</name>
<dbReference type="SMART" id="SM00895">
    <property type="entry name" value="FCD"/>
    <property type="match status" value="1"/>
</dbReference>
<dbReference type="CDD" id="cd07377">
    <property type="entry name" value="WHTH_GntR"/>
    <property type="match status" value="1"/>
</dbReference>
<dbReference type="EMBL" id="BLPF01000002">
    <property type="protein sequence ID" value="GFJ80842.1"/>
    <property type="molecule type" value="Genomic_DNA"/>
</dbReference>
<dbReference type="Gene3D" id="1.20.120.530">
    <property type="entry name" value="GntR ligand-binding domain-like"/>
    <property type="match status" value="1"/>
</dbReference>
<dbReference type="InterPro" id="IPR036390">
    <property type="entry name" value="WH_DNA-bd_sf"/>
</dbReference>
<feature type="domain" description="HTH gntR-type" evidence="4">
    <location>
        <begin position="9"/>
        <end position="77"/>
    </location>
</feature>
<evidence type="ECO:0000313" key="5">
    <source>
        <dbReference type="EMBL" id="GFJ80842.1"/>
    </source>
</evidence>
<dbReference type="Pfam" id="PF00392">
    <property type="entry name" value="GntR"/>
    <property type="match status" value="1"/>
</dbReference>
<protein>
    <submittedName>
        <fullName evidence="5">GntR family transcriptional regulator</fullName>
    </submittedName>
</protein>
<dbReference type="Pfam" id="PF07729">
    <property type="entry name" value="FCD"/>
    <property type="match status" value="1"/>
</dbReference>